<dbReference type="GO" id="GO:0004555">
    <property type="term" value="F:alpha,alpha-trehalase activity"/>
    <property type="evidence" value="ECO:0007669"/>
    <property type="project" value="UniProtKB-EC"/>
</dbReference>
<keyword evidence="4" id="KW-0326">Glycosidase</keyword>
<evidence type="ECO:0000256" key="3">
    <source>
        <dbReference type="ARBA" id="ARBA00019905"/>
    </source>
</evidence>
<evidence type="ECO:0000313" key="5">
    <source>
        <dbReference type="Proteomes" id="UP000887564"/>
    </source>
</evidence>
<dbReference type="InterPro" id="IPR008928">
    <property type="entry name" value="6-hairpin_glycosidase_sf"/>
</dbReference>
<comment type="similarity">
    <text evidence="1 4">Belongs to the glycosyl hydrolase 37 family.</text>
</comment>
<keyword evidence="5" id="KW-1185">Reference proteome</keyword>
<dbReference type="SUPFAM" id="SSF48208">
    <property type="entry name" value="Six-hairpin glycosidases"/>
    <property type="match status" value="1"/>
</dbReference>
<dbReference type="InterPro" id="IPR012341">
    <property type="entry name" value="6hp_glycosidase-like_sf"/>
</dbReference>
<dbReference type="Gene3D" id="1.50.10.10">
    <property type="match status" value="1"/>
</dbReference>
<dbReference type="PANTHER" id="PTHR23403">
    <property type="entry name" value="TREHALASE"/>
    <property type="match status" value="1"/>
</dbReference>
<name>A0A914S2C7_PAREQ</name>
<evidence type="ECO:0000256" key="2">
    <source>
        <dbReference type="ARBA" id="ARBA00012757"/>
    </source>
</evidence>
<dbReference type="AlphaFoldDB" id="A0A914S2C7"/>
<dbReference type="PANTHER" id="PTHR23403:SF12">
    <property type="entry name" value="TREHALASE"/>
    <property type="match status" value="1"/>
</dbReference>
<organism evidence="5 6">
    <name type="scientific">Parascaris equorum</name>
    <name type="common">Equine roundworm</name>
    <dbReference type="NCBI Taxonomy" id="6256"/>
    <lineage>
        <taxon>Eukaryota</taxon>
        <taxon>Metazoa</taxon>
        <taxon>Ecdysozoa</taxon>
        <taxon>Nematoda</taxon>
        <taxon>Chromadorea</taxon>
        <taxon>Rhabditida</taxon>
        <taxon>Spirurina</taxon>
        <taxon>Ascaridomorpha</taxon>
        <taxon>Ascaridoidea</taxon>
        <taxon>Ascarididae</taxon>
        <taxon>Parascaris</taxon>
    </lineage>
</organism>
<dbReference type="EC" id="3.2.1.28" evidence="2 4"/>
<dbReference type="InterPro" id="IPR001661">
    <property type="entry name" value="Glyco_hydro_37"/>
</dbReference>
<reference evidence="6" key="1">
    <citation type="submission" date="2022-11" db="UniProtKB">
        <authorList>
            <consortium name="WormBaseParasite"/>
        </authorList>
    </citation>
    <scope>IDENTIFICATION</scope>
</reference>
<accession>A0A914S2C7</accession>
<dbReference type="Proteomes" id="UP000887564">
    <property type="component" value="Unplaced"/>
</dbReference>
<comment type="catalytic activity">
    <reaction evidence="4">
        <text>alpha,alpha-trehalose + H2O = alpha-D-glucose + beta-D-glucose</text>
        <dbReference type="Rhea" id="RHEA:32675"/>
        <dbReference type="ChEBI" id="CHEBI:15377"/>
        <dbReference type="ChEBI" id="CHEBI:15903"/>
        <dbReference type="ChEBI" id="CHEBI:16551"/>
        <dbReference type="ChEBI" id="CHEBI:17925"/>
        <dbReference type="EC" id="3.2.1.28"/>
    </reaction>
</comment>
<dbReference type="PRINTS" id="PR00744">
    <property type="entry name" value="GLHYDRLASE37"/>
</dbReference>
<keyword evidence="4" id="KW-0378">Hydrolase</keyword>
<proteinExistence type="inferred from homology"/>
<evidence type="ECO:0000313" key="6">
    <source>
        <dbReference type="WBParaSite" id="PEQ_0000847001-mRNA-1"/>
    </source>
</evidence>
<dbReference type="Pfam" id="PF01204">
    <property type="entry name" value="Trehalase"/>
    <property type="match status" value="1"/>
</dbReference>
<evidence type="ECO:0000256" key="1">
    <source>
        <dbReference type="ARBA" id="ARBA00005615"/>
    </source>
</evidence>
<sequence length="129" mass="15389">MNPLGVLLGRSRRSDVLEMRCWRPPIVSFDHGFVPNGGRVYYLIRSQPPLLSPMLYEYYLATGDLEAVNEILPMLEKEYNFWLVQRAKPFYDESENEKFQFFQYRAHMKTPRPESYREDMDLVRNITSD</sequence>
<dbReference type="WBParaSite" id="PEQ_0000847001-mRNA-1">
    <property type="protein sequence ID" value="PEQ_0000847001-mRNA-1"/>
    <property type="gene ID" value="PEQ_0000847001"/>
</dbReference>
<dbReference type="GO" id="GO:0005993">
    <property type="term" value="P:trehalose catabolic process"/>
    <property type="evidence" value="ECO:0007669"/>
    <property type="project" value="TreeGrafter"/>
</dbReference>
<protein>
    <recommendedName>
        <fullName evidence="3 4">Trehalase</fullName>
        <ecNumber evidence="2 4">3.2.1.28</ecNumber>
    </recommendedName>
    <alternativeName>
        <fullName evidence="4">Alpha-trehalose glucohydrolase</fullName>
    </alternativeName>
</protein>
<evidence type="ECO:0000256" key="4">
    <source>
        <dbReference type="RuleBase" id="RU361180"/>
    </source>
</evidence>